<evidence type="ECO:0000313" key="3">
    <source>
        <dbReference type="Proteomes" id="UP000319824"/>
    </source>
</evidence>
<sequence>MTAITPHLDEEWKNARNNEPSDRRAEAAVVKSAQLNAYRVAKTVAEPDRWQGKPSARVLNVKHPGDALVRLKGHQRHWPEGC</sequence>
<feature type="region of interest" description="Disordered" evidence="1">
    <location>
        <begin position="1"/>
        <end position="24"/>
    </location>
</feature>
<dbReference type="Proteomes" id="UP000319824">
    <property type="component" value="Unassembled WGS sequence"/>
</dbReference>
<gene>
    <name evidence="2" type="ORF">BCL32_2828</name>
</gene>
<dbReference type="AlphaFoldDB" id="A0A559TIL9"/>
<evidence type="ECO:0000256" key="1">
    <source>
        <dbReference type="SAM" id="MobiDB-lite"/>
    </source>
</evidence>
<evidence type="ECO:0000313" key="2">
    <source>
        <dbReference type="EMBL" id="TVZ74443.1"/>
    </source>
</evidence>
<name>A0A559TIL9_9HYPH</name>
<feature type="compositionally biased region" description="Basic and acidic residues" evidence="1">
    <location>
        <begin position="7"/>
        <end position="24"/>
    </location>
</feature>
<proteinExistence type="predicted"/>
<accession>A0A559TIL9</accession>
<reference evidence="2 3" key="1">
    <citation type="submission" date="2019-06" db="EMBL/GenBank/DDBJ databases">
        <title>Pac Bio to generate improved reference genome sequences for organisms with transposon mutant libraries (support for FEBA project).</title>
        <authorList>
            <person name="Blow M."/>
        </authorList>
    </citation>
    <scope>NUCLEOTIDE SEQUENCE [LARGE SCALE GENOMIC DNA]</scope>
    <source>
        <strain evidence="2 3">USDA 1844</strain>
    </source>
</reference>
<comment type="caution">
    <text evidence="2">The sequence shown here is derived from an EMBL/GenBank/DDBJ whole genome shotgun (WGS) entry which is preliminary data.</text>
</comment>
<dbReference type="EMBL" id="VISO01000002">
    <property type="protein sequence ID" value="TVZ74443.1"/>
    <property type="molecule type" value="Genomic_DNA"/>
</dbReference>
<protein>
    <submittedName>
        <fullName evidence="2">Uncharacterized protein</fullName>
    </submittedName>
</protein>
<organism evidence="2 3">
    <name type="scientific">Rhizobium mongolense USDA 1844</name>
    <dbReference type="NCBI Taxonomy" id="1079460"/>
    <lineage>
        <taxon>Bacteria</taxon>
        <taxon>Pseudomonadati</taxon>
        <taxon>Pseudomonadota</taxon>
        <taxon>Alphaproteobacteria</taxon>
        <taxon>Hyphomicrobiales</taxon>
        <taxon>Rhizobiaceae</taxon>
        <taxon>Rhizobium/Agrobacterium group</taxon>
        <taxon>Rhizobium</taxon>
    </lineage>
</organism>